<accession>A0A2T2P927</accession>
<feature type="domain" description="Heterokaryon incompatibility" evidence="1">
    <location>
        <begin position="268"/>
        <end position="417"/>
    </location>
</feature>
<dbReference type="EMBL" id="KZ678128">
    <property type="protein sequence ID" value="PSN74163.1"/>
    <property type="molecule type" value="Genomic_DNA"/>
</dbReference>
<sequence length="720" mass="82190">MTPDSVPTMKWRPTWDIGFTPLTEKERSLPSLEEEQPFILCQYCRMLFHEMDRTLFGPSCMLDDTISGQAYDDSDGEEQHPFMSGGLDPDPHACVPAGVEAIDVKIPNTHRRVQYQEIHESAVQGCLSCTIIDIRCYMYERREEFADCAVDTELSATYHNNKVAHIRIEMTVSVKDDLDQCIILPEVSINTFSSLRYKGTRMRQISSLYTASRDCLDIGQSWLQRCLNNHQDCPRFEPDWMPTRVIAITGKDQASLVETHTLPINVAYYALSYCWGTEPVLTTKRARYEEFKQAIPIKDLPCTIQDAIKVVHNMGGQYLWVDSMCIVQDDAQDWQREATTMCDVYQHALLTIVALGASGAKEGLFSRRDPRSVQNCDILSHLKPTEYISILNRPPKHTGIRRFINSKFHTRGWTFQERALAPRKLYFSSHLFWECNTCSMEEGDTSMPLNYIKPVGIRQIRINPGDGLPDVDGYMGTHDALQLWHHNLRIFTQRDLSVATDRLPAISGVMTDFSRKTGWTSINGVWSDFLAVDLLWLLYDDVKEAPRLMDAPTWSWTSIAAPIKHHSDLRYRLVENTNVRIDSKDSTILHAEGVLLDLRSEPPAKISQSSNSAATEWVVHGLPSITDHVMYVDRPEDIPHGPHFFLPLIMADLQDLAWEETGTVCMGLALVQAPRQINCFERFGVLLVSFDIGVIPSQKTTFRRGKIEWPDDKWRNVQIV</sequence>
<keyword evidence="3" id="KW-1185">Reference proteome</keyword>
<dbReference type="PANTHER" id="PTHR33112:SF16">
    <property type="entry name" value="HETEROKARYON INCOMPATIBILITY DOMAIN-CONTAINING PROTEIN"/>
    <property type="match status" value="1"/>
</dbReference>
<dbReference type="InterPro" id="IPR010730">
    <property type="entry name" value="HET"/>
</dbReference>
<gene>
    <name evidence="2" type="ORF">BS50DRAFT_9422</name>
</gene>
<dbReference type="Proteomes" id="UP000240883">
    <property type="component" value="Unassembled WGS sequence"/>
</dbReference>
<dbReference type="OrthoDB" id="3486565at2759"/>
<evidence type="ECO:0000313" key="2">
    <source>
        <dbReference type="EMBL" id="PSN74163.1"/>
    </source>
</evidence>
<protein>
    <submittedName>
        <fullName evidence="2">HET-domain-containing protein</fullName>
    </submittedName>
</protein>
<dbReference type="AlphaFoldDB" id="A0A2T2P927"/>
<dbReference type="PANTHER" id="PTHR33112">
    <property type="entry name" value="DOMAIN PROTEIN, PUTATIVE-RELATED"/>
    <property type="match status" value="1"/>
</dbReference>
<proteinExistence type="predicted"/>
<organism evidence="2 3">
    <name type="scientific">Corynespora cassiicola Philippines</name>
    <dbReference type="NCBI Taxonomy" id="1448308"/>
    <lineage>
        <taxon>Eukaryota</taxon>
        <taxon>Fungi</taxon>
        <taxon>Dikarya</taxon>
        <taxon>Ascomycota</taxon>
        <taxon>Pezizomycotina</taxon>
        <taxon>Dothideomycetes</taxon>
        <taxon>Pleosporomycetidae</taxon>
        <taxon>Pleosporales</taxon>
        <taxon>Corynesporascaceae</taxon>
        <taxon>Corynespora</taxon>
    </lineage>
</organism>
<dbReference type="Pfam" id="PF06985">
    <property type="entry name" value="HET"/>
    <property type="match status" value="1"/>
</dbReference>
<dbReference type="STRING" id="1448308.A0A2T2P927"/>
<name>A0A2T2P927_CORCC</name>
<evidence type="ECO:0000259" key="1">
    <source>
        <dbReference type="Pfam" id="PF06985"/>
    </source>
</evidence>
<reference evidence="2 3" key="1">
    <citation type="journal article" date="2018" name="Front. Microbiol.">
        <title>Genome-Wide Analysis of Corynespora cassiicola Leaf Fall Disease Putative Effectors.</title>
        <authorList>
            <person name="Lopez D."/>
            <person name="Ribeiro S."/>
            <person name="Label P."/>
            <person name="Fumanal B."/>
            <person name="Venisse J.S."/>
            <person name="Kohler A."/>
            <person name="de Oliveira R.R."/>
            <person name="Labutti K."/>
            <person name="Lipzen A."/>
            <person name="Lail K."/>
            <person name="Bauer D."/>
            <person name="Ohm R.A."/>
            <person name="Barry K.W."/>
            <person name="Spatafora J."/>
            <person name="Grigoriev I.V."/>
            <person name="Martin F.M."/>
            <person name="Pujade-Renaud V."/>
        </authorList>
    </citation>
    <scope>NUCLEOTIDE SEQUENCE [LARGE SCALE GENOMIC DNA]</scope>
    <source>
        <strain evidence="2 3">Philippines</strain>
    </source>
</reference>
<evidence type="ECO:0000313" key="3">
    <source>
        <dbReference type="Proteomes" id="UP000240883"/>
    </source>
</evidence>